<name>A0A410MI40_9BACI</name>
<keyword evidence="1" id="KW-1133">Transmembrane helix</keyword>
<evidence type="ECO:0000313" key="3">
    <source>
        <dbReference type="Proteomes" id="UP000287756"/>
    </source>
</evidence>
<proteinExistence type="predicted"/>
<keyword evidence="1" id="KW-0812">Transmembrane</keyword>
<feature type="transmembrane region" description="Helical" evidence="1">
    <location>
        <begin position="6"/>
        <end position="21"/>
    </location>
</feature>
<evidence type="ECO:0000313" key="2">
    <source>
        <dbReference type="EMBL" id="QAS54350.1"/>
    </source>
</evidence>
<dbReference type="RefSeq" id="WP_128526616.1">
    <property type="nucleotide sequence ID" value="NZ_CANLVY010000005.1"/>
</dbReference>
<keyword evidence="1" id="KW-0472">Membrane</keyword>
<dbReference type="OrthoDB" id="2941095at2"/>
<evidence type="ECO:0000256" key="1">
    <source>
        <dbReference type="SAM" id="Phobius"/>
    </source>
</evidence>
<dbReference type="AlphaFoldDB" id="A0A410MI40"/>
<protein>
    <submittedName>
        <fullName evidence="2">Uncharacterized protein</fullName>
    </submittedName>
</protein>
<dbReference type="KEGG" id="hli:HLI_20065"/>
<sequence length="59" mass="6967">MNPLIILIIILISVTLDYLWFDVDRKRWGWMKKWPRFQKGLFLASFVIAAVVIYIGLAL</sequence>
<accession>A0A410MI40</accession>
<reference evidence="2 3" key="1">
    <citation type="submission" date="2018-01" db="EMBL/GenBank/DDBJ databases">
        <title>The whole genome sequencing and assembly of Halobacillus litoralis ERB031 strain.</title>
        <authorList>
            <person name="Lee S.-J."/>
            <person name="Park M.-K."/>
            <person name="Kim J.-Y."/>
            <person name="Lee Y.-J."/>
            <person name="Yi H."/>
            <person name="Bahn Y.-S."/>
            <person name="Kim J.F."/>
            <person name="Lee D.-W."/>
        </authorList>
    </citation>
    <scope>NUCLEOTIDE SEQUENCE [LARGE SCALE GENOMIC DNA]</scope>
    <source>
        <strain evidence="2 3">ERB 031</strain>
    </source>
</reference>
<organism evidence="2 3">
    <name type="scientific">Halobacillus litoralis</name>
    <dbReference type="NCBI Taxonomy" id="45668"/>
    <lineage>
        <taxon>Bacteria</taxon>
        <taxon>Bacillati</taxon>
        <taxon>Bacillota</taxon>
        <taxon>Bacilli</taxon>
        <taxon>Bacillales</taxon>
        <taxon>Bacillaceae</taxon>
        <taxon>Halobacillus</taxon>
    </lineage>
</organism>
<dbReference type="Proteomes" id="UP000287756">
    <property type="component" value="Chromosome"/>
</dbReference>
<feature type="transmembrane region" description="Helical" evidence="1">
    <location>
        <begin position="41"/>
        <end position="58"/>
    </location>
</feature>
<gene>
    <name evidence="2" type="ORF">HLI_20065</name>
</gene>
<dbReference type="EMBL" id="CP026118">
    <property type="protein sequence ID" value="QAS54350.1"/>
    <property type="molecule type" value="Genomic_DNA"/>
</dbReference>